<gene>
    <name evidence="1" type="ORF">IFR04_014618</name>
</gene>
<evidence type="ECO:0000313" key="2">
    <source>
        <dbReference type="Proteomes" id="UP000664132"/>
    </source>
</evidence>
<dbReference type="Proteomes" id="UP000664132">
    <property type="component" value="Unassembled WGS sequence"/>
</dbReference>
<reference evidence="1" key="1">
    <citation type="submission" date="2021-02" db="EMBL/GenBank/DDBJ databases">
        <title>Genome sequence Cadophora malorum strain M34.</title>
        <authorList>
            <person name="Stefanovic E."/>
            <person name="Vu D."/>
            <person name="Scully C."/>
            <person name="Dijksterhuis J."/>
            <person name="Roader J."/>
            <person name="Houbraken J."/>
        </authorList>
    </citation>
    <scope>NUCLEOTIDE SEQUENCE</scope>
    <source>
        <strain evidence="1">M34</strain>
    </source>
</reference>
<dbReference type="EMBL" id="JAFJYH010000395">
    <property type="protein sequence ID" value="KAG4412250.1"/>
    <property type="molecule type" value="Genomic_DNA"/>
</dbReference>
<organism evidence="1 2">
    <name type="scientific">Cadophora malorum</name>
    <dbReference type="NCBI Taxonomy" id="108018"/>
    <lineage>
        <taxon>Eukaryota</taxon>
        <taxon>Fungi</taxon>
        <taxon>Dikarya</taxon>
        <taxon>Ascomycota</taxon>
        <taxon>Pezizomycotina</taxon>
        <taxon>Leotiomycetes</taxon>
        <taxon>Helotiales</taxon>
        <taxon>Ploettnerulaceae</taxon>
        <taxon>Cadophora</taxon>
    </lineage>
</organism>
<dbReference type="AlphaFoldDB" id="A0A8H7T4D7"/>
<protein>
    <submittedName>
        <fullName evidence="1">Uncharacterized protein</fullName>
    </submittedName>
</protein>
<evidence type="ECO:0000313" key="1">
    <source>
        <dbReference type="EMBL" id="KAG4412250.1"/>
    </source>
</evidence>
<name>A0A8H7T4D7_9HELO</name>
<keyword evidence="2" id="KW-1185">Reference proteome</keyword>
<proteinExistence type="predicted"/>
<sequence>MTALLSDALALPSPAPSNSYPTKTSWEVSNYTEGCSPGGCVYNFDIASPTTPSSLKEPAFRTNCTGTNVAGTMQPCLDPSITANSIPGPGKFTLVIQHEWTDEEGVTYFLGGNRTVEIGGYPKRFVVEQTSVSAIA</sequence>
<accession>A0A8H7T4D7</accession>
<dbReference type="OrthoDB" id="3490397at2759"/>
<comment type="caution">
    <text evidence="1">The sequence shown here is derived from an EMBL/GenBank/DDBJ whole genome shotgun (WGS) entry which is preliminary data.</text>
</comment>